<evidence type="ECO:0008006" key="4">
    <source>
        <dbReference type="Google" id="ProtNLM"/>
    </source>
</evidence>
<proteinExistence type="predicted"/>
<comment type="caution">
    <text evidence="2">The sequence shown here is derived from an EMBL/GenBank/DDBJ whole genome shotgun (WGS) entry which is preliminary data.</text>
</comment>
<evidence type="ECO:0000256" key="1">
    <source>
        <dbReference type="SAM" id="Coils"/>
    </source>
</evidence>
<keyword evidence="1" id="KW-0175">Coiled coil</keyword>
<organism evidence="2 3">
    <name type="scientific">Paramagnetospirillum marisnigri</name>
    <dbReference type="NCBI Taxonomy" id="1285242"/>
    <lineage>
        <taxon>Bacteria</taxon>
        <taxon>Pseudomonadati</taxon>
        <taxon>Pseudomonadota</taxon>
        <taxon>Alphaproteobacteria</taxon>
        <taxon>Rhodospirillales</taxon>
        <taxon>Magnetospirillaceae</taxon>
        <taxon>Paramagnetospirillum</taxon>
    </lineage>
</organism>
<dbReference type="EMBL" id="LWQT01000050">
    <property type="protein sequence ID" value="OAN50735.1"/>
    <property type="molecule type" value="Genomic_DNA"/>
</dbReference>
<gene>
    <name evidence="2" type="ORF">A6A04_17435</name>
</gene>
<dbReference type="AlphaFoldDB" id="A0A178MRM8"/>
<dbReference type="InterPro" id="IPR007420">
    <property type="entry name" value="DUF465"/>
</dbReference>
<dbReference type="STRING" id="1285242.A6A04_17435"/>
<dbReference type="Gene3D" id="6.10.280.50">
    <property type="match status" value="1"/>
</dbReference>
<accession>A0A178MRM8</accession>
<dbReference type="Pfam" id="PF04325">
    <property type="entry name" value="DUF465"/>
    <property type="match status" value="1"/>
</dbReference>
<evidence type="ECO:0000313" key="3">
    <source>
        <dbReference type="Proteomes" id="UP000078428"/>
    </source>
</evidence>
<evidence type="ECO:0000313" key="2">
    <source>
        <dbReference type="EMBL" id="OAN50735.1"/>
    </source>
</evidence>
<protein>
    <recommendedName>
        <fullName evidence="4">DUF465 domain-containing protein</fullName>
    </recommendedName>
</protein>
<sequence length="68" mass="8079">MIDDTLEDVRRQLALLKTEHRDLDDVISRVSEELPFDQLRLQRLKKRKLSLKDEIARLENQLIPDIIA</sequence>
<reference evidence="2 3" key="1">
    <citation type="submission" date="2016-04" db="EMBL/GenBank/DDBJ databases">
        <title>Draft genome sequence of freshwater magnetotactic bacteria Magnetospirillum marisnigri SP-1 and Magnetospirillum moscoviense BB-1.</title>
        <authorList>
            <person name="Koziaeva V."/>
            <person name="Dziuba M.V."/>
            <person name="Ivanov T.M."/>
            <person name="Kuznetsov B."/>
            <person name="Grouzdev D.S."/>
        </authorList>
    </citation>
    <scope>NUCLEOTIDE SEQUENCE [LARGE SCALE GENOMIC DNA]</scope>
    <source>
        <strain evidence="2 3">SP-1</strain>
    </source>
</reference>
<dbReference type="OrthoDB" id="7869924at2"/>
<dbReference type="RefSeq" id="WP_068492032.1">
    <property type="nucleotide sequence ID" value="NZ_LWQT01000050.1"/>
</dbReference>
<feature type="coiled-coil region" evidence="1">
    <location>
        <begin position="6"/>
        <end position="61"/>
    </location>
</feature>
<name>A0A178MRM8_9PROT</name>
<dbReference type="InterPro" id="IPR038444">
    <property type="entry name" value="DUF465_sf"/>
</dbReference>
<dbReference type="Proteomes" id="UP000078428">
    <property type="component" value="Unassembled WGS sequence"/>
</dbReference>
<keyword evidence="3" id="KW-1185">Reference proteome</keyword>